<keyword evidence="9" id="KW-0496">Mitochondrion</keyword>
<dbReference type="GO" id="GO:0005524">
    <property type="term" value="F:ATP binding"/>
    <property type="evidence" value="ECO:0007669"/>
    <property type="project" value="UniProtKB-KW"/>
</dbReference>
<evidence type="ECO:0000256" key="6">
    <source>
        <dbReference type="ARBA" id="ARBA00022801"/>
    </source>
</evidence>
<evidence type="ECO:0000313" key="17">
    <source>
        <dbReference type="Proteomes" id="UP000256964"/>
    </source>
</evidence>
<feature type="domain" description="BCS1 N-terminal" evidence="15">
    <location>
        <begin position="69"/>
        <end position="245"/>
    </location>
</feature>
<comment type="similarity">
    <text evidence="2">Belongs to the AAA ATPase family. BCS1 subfamily.</text>
</comment>
<dbReference type="Pfam" id="PF08740">
    <property type="entry name" value="BCS1_N"/>
    <property type="match status" value="1"/>
</dbReference>
<evidence type="ECO:0000256" key="12">
    <source>
        <dbReference type="RuleBase" id="RU003651"/>
    </source>
</evidence>
<gene>
    <name evidence="16" type="ORF">OH76DRAFT_1057146</name>
</gene>
<dbReference type="Pfam" id="PF25426">
    <property type="entry name" value="AAA_lid_BCS1"/>
    <property type="match status" value="1"/>
</dbReference>
<comment type="catalytic activity">
    <reaction evidence="11">
        <text>ATP + H2O = ADP + phosphate + H(+)</text>
        <dbReference type="Rhea" id="RHEA:13065"/>
        <dbReference type="ChEBI" id="CHEBI:15377"/>
        <dbReference type="ChEBI" id="CHEBI:15378"/>
        <dbReference type="ChEBI" id="CHEBI:30616"/>
        <dbReference type="ChEBI" id="CHEBI:43474"/>
        <dbReference type="ChEBI" id="CHEBI:456216"/>
    </reaction>
    <physiologicalReaction direction="left-to-right" evidence="11">
        <dbReference type="Rhea" id="RHEA:13066"/>
    </physiologicalReaction>
</comment>
<dbReference type="InterPro" id="IPR014851">
    <property type="entry name" value="BCS1_N"/>
</dbReference>
<accession>A0A371DNA5</accession>
<name>A0A371DNA5_9APHY</name>
<dbReference type="GO" id="GO:0016887">
    <property type="term" value="F:ATP hydrolysis activity"/>
    <property type="evidence" value="ECO:0007669"/>
    <property type="project" value="InterPro"/>
</dbReference>
<feature type="compositionally biased region" description="Low complexity" evidence="13">
    <location>
        <begin position="579"/>
        <end position="598"/>
    </location>
</feature>
<evidence type="ECO:0000256" key="13">
    <source>
        <dbReference type="SAM" id="MobiDB-lite"/>
    </source>
</evidence>
<keyword evidence="17" id="KW-1185">Reference proteome</keyword>
<dbReference type="InterPro" id="IPR057495">
    <property type="entry name" value="AAA_lid_BCS1"/>
</dbReference>
<dbReference type="PROSITE" id="PS00674">
    <property type="entry name" value="AAA"/>
    <property type="match status" value="1"/>
</dbReference>
<evidence type="ECO:0000256" key="4">
    <source>
        <dbReference type="ARBA" id="ARBA00022741"/>
    </source>
</evidence>
<dbReference type="AlphaFoldDB" id="A0A371DNA5"/>
<evidence type="ECO:0000259" key="15">
    <source>
        <dbReference type="SMART" id="SM01024"/>
    </source>
</evidence>
<feature type="region of interest" description="Disordered" evidence="13">
    <location>
        <begin position="353"/>
        <end position="376"/>
    </location>
</feature>
<feature type="compositionally biased region" description="Basic and acidic residues" evidence="13">
    <location>
        <begin position="568"/>
        <end position="578"/>
    </location>
</feature>
<feature type="compositionally biased region" description="Basic and acidic residues" evidence="13">
    <location>
        <begin position="353"/>
        <end position="362"/>
    </location>
</feature>
<keyword evidence="5" id="KW-0999">Mitochondrion inner membrane</keyword>
<feature type="region of interest" description="Disordered" evidence="13">
    <location>
        <begin position="450"/>
        <end position="503"/>
    </location>
</feature>
<feature type="domain" description="AAA+ ATPase" evidence="14">
    <location>
        <begin position="276"/>
        <end position="431"/>
    </location>
</feature>
<evidence type="ECO:0000313" key="16">
    <source>
        <dbReference type="EMBL" id="RDX54016.1"/>
    </source>
</evidence>
<keyword evidence="7 12" id="KW-0067">ATP-binding</keyword>
<dbReference type="InterPro" id="IPR003959">
    <property type="entry name" value="ATPase_AAA_core"/>
</dbReference>
<evidence type="ECO:0000256" key="11">
    <source>
        <dbReference type="ARBA" id="ARBA00048778"/>
    </source>
</evidence>
<evidence type="ECO:0000256" key="7">
    <source>
        <dbReference type="ARBA" id="ARBA00022840"/>
    </source>
</evidence>
<evidence type="ECO:0000259" key="14">
    <source>
        <dbReference type="SMART" id="SM00382"/>
    </source>
</evidence>
<keyword evidence="8" id="KW-1133">Transmembrane helix</keyword>
<reference evidence="16 17" key="1">
    <citation type="journal article" date="2018" name="Biotechnol. Biofuels">
        <title>Integrative visual omics of the white-rot fungus Polyporus brumalis exposes the biotechnological potential of its oxidative enzymes for delignifying raw plant biomass.</title>
        <authorList>
            <person name="Miyauchi S."/>
            <person name="Rancon A."/>
            <person name="Drula E."/>
            <person name="Hage H."/>
            <person name="Chaduli D."/>
            <person name="Favel A."/>
            <person name="Grisel S."/>
            <person name="Henrissat B."/>
            <person name="Herpoel-Gimbert I."/>
            <person name="Ruiz-Duenas F.J."/>
            <person name="Chevret D."/>
            <person name="Hainaut M."/>
            <person name="Lin J."/>
            <person name="Wang M."/>
            <person name="Pangilinan J."/>
            <person name="Lipzen A."/>
            <person name="Lesage-Meessen L."/>
            <person name="Navarro D."/>
            <person name="Riley R."/>
            <person name="Grigoriev I.V."/>
            <person name="Zhou S."/>
            <person name="Raouche S."/>
            <person name="Rosso M.N."/>
        </authorList>
    </citation>
    <scope>NUCLEOTIDE SEQUENCE [LARGE SCALE GENOMIC DNA]</scope>
    <source>
        <strain evidence="16 17">BRFM 1820</strain>
    </source>
</reference>
<dbReference type="Gene3D" id="3.40.50.300">
    <property type="entry name" value="P-loop containing nucleotide triphosphate hydrolases"/>
    <property type="match status" value="1"/>
</dbReference>
<keyword evidence="3" id="KW-0812">Transmembrane</keyword>
<sequence>MDAVSILQSVLTAIQSGSVSFNGTEVLTANATAPLPTAAPITPLSLLQLPTLIAHVLSLSVVRDWLKLLLIGGALELCRRFLTSSWSAVKNYFWITVTLEEGDDCGYWLLYWLSKHQVFRTARTLDVSTRTFRIDAPVVSDSGEEESTKGRNISFLPSLDTTYHLWYNYHYVSVTRNQVNDGPWQTKQTLRIQMLARNHEALRALLLEAKKHYLNASGNMISIYVSTSDYWKLMCTQNKRPLKSIILDPGMIELVLNDAKDFLASKDWYAERGIPHCRGFLLYGAPGAGKTSLIHSIAGELNLDVYILSLTRMGMDDSTLNSVIAELPDKCIVLVEDIDAAFHKGIRRDIADPEKQNLDAPEKQGQPQQEKDASDSISSRITLSGLLNALDGIGAQEGRILFATTNDYKALDPALCRPGRLDLHVEFKLTSKYQCRELFRRFYLPSGADKDEKVEEKELTDEKDSGYGSPSGSVSITSTSESSPSPSTPPTPPSTSSSSDSELSATYVGIAHSSRGPTLSPKKAAELADRFAALVPNRAFSMATLQGYLMTYKTRPYDAVDDVEAWVEKKKREQKAGARSDAPSSGADDASASSSGSSRTEAKTEEP</sequence>
<dbReference type="InterPro" id="IPR050747">
    <property type="entry name" value="Mitochondrial_chaperone_BCS1"/>
</dbReference>
<evidence type="ECO:0000256" key="5">
    <source>
        <dbReference type="ARBA" id="ARBA00022792"/>
    </source>
</evidence>
<dbReference type="OrthoDB" id="10251412at2759"/>
<dbReference type="SMART" id="SM00382">
    <property type="entry name" value="AAA"/>
    <property type="match status" value="1"/>
</dbReference>
<dbReference type="GO" id="GO:0005743">
    <property type="term" value="C:mitochondrial inner membrane"/>
    <property type="evidence" value="ECO:0007669"/>
    <property type="project" value="UniProtKB-SubCell"/>
</dbReference>
<organism evidence="16 17">
    <name type="scientific">Lentinus brumalis</name>
    <dbReference type="NCBI Taxonomy" id="2498619"/>
    <lineage>
        <taxon>Eukaryota</taxon>
        <taxon>Fungi</taxon>
        <taxon>Dikarya</taxon>
        <taxon>Basidiomycota</taxon>
        <taxon>Agaricomycotina</taxon>
        <taxon>Agaricomycetes</taxon>
        <taxon>Polyporales</taxon>
        <taxon>Polyporaceae</taxon>
        <taxon>Lentinus</taxon>
    </lineage>
</organism>
<evidence type="ECO:0000256" key="9">
    <source>
        <dbReference type="ARBA" id="ARBA00023128"/>
    </source>
</evidence>
<protein>
    <submittedName>
        <fullName evidence="16">P-loop containing nucleoside triphosphate hydrolase protein</fullName>
    </submittedName>
</protein>
<dbReference type="Proteomes" id="UP000256964">
    <property type="component" value="Unassembled WGS sequence"/>
</dbReference>
<feature type="region of interest" description="Disordered" evidence="13">
    <location>
        <begin position="568"/>
        <end position="607"/>
    </location>
</feature>
<keyword evidence="4 12" id="KW-0547">Nucleotide-binding</keyword>
<dbReference type="InterPro" id="IPR003960">
    <property type="entry name" value="ATPase_AAA_CS"/>
</dbReference>
<evidence type="ECO:0000256" key="3">
    <source>
        <dbReference type="ARBA" id="ARBA00022692"/>
    </source>
</evidence>
<keyword evidence="10" id="KW-0472">Membrane</keyword>
<proteinExistence type="inferred from homology"/>
<dbReference type="InterPro" id="IPR027417">
    <property type="entry name" value="P-loop_NTPase"/>
</dbReference>
<dbReference type="InterPro" id="IPR003593">
    <property type="entry name" value="AAA+_ATPase"/>
</dbReference>
<dbReference type="EMBL" id="KZ857385">
    <property type="protein sequence ID" value="RDX54016.1"/>
    <property type="molecule type" value="Genomic_DNA"/>
</dbReference>
<keyword evidence="6 16" id="KW-0378">Hydrolase</keyword>
<dbReference type="PANTHER" id="PTHR23070">
    <property type="entry name" value="BCS1 AAA-TYPE ATPASE"/>
    <property type="match status" value="1"/>
</dbReference>
<evidence type="ECO:0000256" key="8">
    <source>
        <dbReference type="ARBA" id="ARBA00022989"/>
    </source>
</evidence>
<evidence type="ECO:0000256" key="2">
    <source>
        <dbReference type="ARBA" id="ARBA00007448"/>
    </source>
</evidence>
<dbReference type="SMART" id="SM01024">
    <property type="entry name" value="BCS1_N"/>
    <property type="match status" value="1"/>
</dbReference>
<feature type="compositionally biased region" description="Basic and acidic residues" evidence="13">
    <location>
        <begin position="450"/>
        <end position="465"/>
    </location>
</feature>
<evidence type="ECO:0000256" key="10">
    <source>
        <dbReference type="ARBA" id="ARBA00023136"/>
    </source>
</evidence>
<dbReference type="STRING" id="139420.A0A371DNA5"/>
<evidence type="ECO:0000256" key="1">
    <source>
        <dbReference type="ARBA" id="ARBA00004434"/>
    </source>
</evidence>
<dbReference type="SUPFAM" id="SSF52540">
    <property type="entry name" value="P-loop containing nucleoside triphosphate hydrolases"/>
    <property type="match status" value="1"/>
</dbReference>
<comment type="subcellular location">
    <subcellularLocation>
        <location evidence="1">Mitochondrion inner membrane</location>
        <topology evidence="1">Single-pass membrane protein</topology>
    </subcellularLocation>
</comment>
<dbReference type="Pfam" id="PF00004">
    <property type="entry name" value="AAA"/>
    <property type="match status" value="1"/>
</dbReference>
<feature type="compositionally biased region" description="Low complexity" evidence="13">
    <location>
        <begin position="470"/>
        <end position="485"/>
    </location>
</feature>